<dbReference type="Pfam" id="PF13335">
    <property type="entry name" value="Mg_chelatase_C"/>
    <property type="match status" value="1"/>
</dbReference>
<dbReference type="PANTHER" id="PTHR32039">
    <property type="entry name" value="MAGNESIUM-CHELATASE SUBUNIT CHLI"/>
    <property type="match status" value="1"/>
</dbReference>
<dbReference type="Gene3D" id="3.40.50.300">
    <property type="entry name" value="P-loop containing nucleotide triphosphate hydrolases"/>
    <property type="match status" value="1"/>
</dbReference>
<dbReference type="RefSeq" id="WP_126803639.1">
    <property type="nucleotide sequence ID" value="NZ_PIPL01000001.1"/>
</dbReference>
<dbReference type="NCBIfam" id="NF007365">
    <property type="entry name" value="PRK09862.1"/>
    <property type="match status" value="1"/>
</dbReference>
<sequence>MGLAVVYTRALLGLEAPQVQVEVNVARGISHFQIIGMPETTVREAKDRVRTALLNSNYEFPIGRITVNLSPAELPKQGARYDLAIALGVLVASGQLDDDSCDNLECYGELALDGALRPVQGTIPSLMACQRQQRKAIIPAANASEAGLLRSALAFAMPTLNAVVDHIRGNRKTSAVKPHALQLRQNSHGDMSDVKGQEQAKRALLLAAAGGHNILFVGPPGTGKTMLAQRMLSLMSALSEEDGLEVAAIQSISGQPFAAEHWRQRPFRNPHHSCSAAALVGGGSIPKPGEITLAHKGLLFLDELAEIPRHILDSLREPLESGQVCISRAQHSTTYPARFQLICALNPSPCGSFDGDIGSARATPDQILNYLSKISGPFLDRIDLQVDVPRQPEVLRAEQSSVKVHTSAELRLLVEQTQEIQLQRQGCLNSMIPASDIAGQCQLLPQDHEFLVQAIEKLKLSHRAYHRIMRLARTIADLQESSCVQRKHLAEAMSYRALDALLKQLRNL</sequence>
<keyword evidence="6" id="KW-1185">Reference proteome</keyword>
<evidence type="ECO:0000256" key="2">
    <source>
        <dbReference type="ARBA" id="ARBA00022741"/>
    </source>
</evidence>
<dbReference type="GO" id="GO:0005524">
    <property type="term" value="F:ATP binding"/>
    <property type="evidence" value="ECO:0007669"/>
    <property type="project" value="UniProtKB-KW"/>
</dbReference>
<dbReference type="InterPro" id="IPR045006">
    <property type="entry name" value="CHLI-like"/>
</dbReference>
<dbReference type="GO" id="GO:0008233">
    <property type="term" value="F:peptidase activity"/>
    <property type="evidence" value="ECO:0007669"/>
    <property type="project" value="UniProtKB-KW"/>
</dbReference>
<dbReference type="Proteomes" id="UP000288293">
    <property type="component" value="Unassembled WGS sequence"/>
</dbReference>
<feature type="domain" description="AAA+ ATPase" evidence="4">
    <location>
        <begin position="210"/>
        <end position="393"/>
    </location>
</feature>
<comment type="similarity">
    <text evidence="1">Belongs to the Mg-chelatase subunits D/I family. ComM subfamily.</text>
</comment>
<dbReference type="InterPro" id="IPR014721">
    <property type="entry name" value="Ribsml_uS5_D2-typ_fold_subgr"/>
</dbReference>
<dbReference type="Gene3D" id="3.30.230.10">
    <property type="match status" value="1"/>
</dbReference>
<protein>
    <submittedName>
        <fullName evidence="5">ATP-dependent protease</fullName>
    </submittedName>
</protein>
<evidence type="ECO:0000313" key="6">
    <source>
        <dbReference type="Proteomes" id="UP000288293"/>
    </source>
</evidence>
<dbReference type="InterPro" id="IPR001208">
    <property type="entry name" value="MCM_dom"/>
</dbReference>
<evidence type="ECO:0000259" key="4">
    <source>
        <dbReference type="SMART" id="SM00382"/>
    </source>
</evidence>
<evidence type="ECO:0000256" key="3">
    <source>
        <dbReference type="ARBA" id="ARBA00022840"/>
    </source>
</evidence>
<evidence type="ECO:0000256" key="1">
    <source>
        <dbReference type="ARBA" id="ARBA00006354"/>
    </source>
</evidence>
<dbReference type="InterPro" id="IPR000523">
    <property type="entry name" value="Mg_chelatse_chII-like_cat_dom"/>
</dbReference>
<dbReference type="GO" id="GO:0006508">
    <property type="term" value="P:proteolysis"/>
    <property type="evidence" value="ECO:0007669"/>
    <property type="project" value="UniProtKB-KW"/>
</dbReference>
<evidence type="ECO:0000313" key="5">
    <source>
        <dbReference type="EMBL" id="RUO26825.1"/>
    </source>
</evidence>
<dbReference type="PRINTS" id="PR01657">
    <property type="entry name" value="MCMFAMILY"/>
</dbReference>
<dbReference type="Pfam" id="PF13541">
    <property type="entry name" value="ChlI"/>
    <property type="match status" value="1"/>
</dbReference>
<dbReference type="AlphaFoldDB" id="A0A432W9W4"/>
<dbReference type="Pfam" id="PF01078">
    <property type="entry name" value="Mg_chelatase"/>
    <property type="match status" value="1"/>
</dbReference>
<dbReference type="InterPro" id="IPR025158">
    <property type="entry name" value="Mg_chelat-rel_C"/>
</dbReference>
<keyword evidence="3" id="KW-0067">ATP-binding</keyword>
<gene>
    <name evidence="5" type="ORF">CWE09_09080</name>
</gene>
<accession>A0A432W9W4</accession>
<name>A0A432W9W4_9GAMM</name>
<organism evidence="5 6">
    <name type="scientific">Aliidiomarina minuta</name>
    <dbReference type="NCBI Taxonomy" id="880057"/>
    <lineage>
        <taxon>Bacteria</taxon>
        <taxon>Pseudomonadati</taxon>
        <taxon>Pseudomonadota</taxon>
        <taxon>Gammaproteobacteria</taxon>
        <taxon>Alteromonadales</taxon>
        <taxon>Idiomarinaceae</taxon>
        <taxon>Aliidiomarina</taxon>
    </lineage>
</organism>
<dbReference type="GO" id="GO:0003677">
    <property type="term" value="F:DNA binding"/>
    <property type="evidence" value="ECO:0007669"/>
    <property type="project" value="InterPro"/>
</dbReference>
<dbReference type="OrthoDB" id="9813147at2"/>
<proteinExistence type="inferred from homology"/>
<dbReference type="NCBIfam" id="TIGR00368">
    <property type="entry name" value="YifB family Mg chelatase-like AAA ATPase"/>
    <property type="match status" value="1"/>
</dbReference>
<dbReference type="InterPro" id="IPR020568">
    <property type="entry name" value="Ribosomal_Su5_D2-typ_SF"/>
</dbReference>
<keyword evidence="2" id="KW-0547">Nucleotide-binding</keyword>
<reference evidence="5 6" key="1">
    <citation type="journal article" date="2011" name="Front. Microbiol.">
        <title>Genomic signatures of strain selection and enhancement in Bacillus atrophaeus var. globigii, a historical biowarfare simulant.</title>
        <authorList>
            <person name="Gibbons H.S."/>
            <person name="Broomall S.M."/>
            <person name="McNew L.A."/>
            <person name="Daligault H."/>
            <person name="Chapman C."/>
            <person name="Bruce D."/>
            <person name="Karavis M."/>
            <person name="Krepps M."/>
            <person name="McGregor P.A."/>
            <person name="Hong C."/>
            <person name="Park K.H."/>
            <person name="Akmal A."/>
            <person name="Feldman A."/>
            <person name="Lin J.S."/>
            <person name="Chang W.E."/>
            <person name="Higgs B.W."/>
            <person name="Demirev P."/>
            <person name="Lindquist J."/>
            <person name="Liem A."/>
            <person name="Fochler E."/>
            <person name="Read T.D."/>
            <person name="Tapia R."/>
            <person name="Johnson S."/>
            <person name="Bishop-Lilly K.A."/>
            <person name="Detter C."/>
            <person name="Han C."/>
            <person name="Sozhamannan S."/>
            <person name="Rosenzweig C.N."/>
            <person name="Skowronski E.W."/>
        </authorList>
    </citation>
    <scope>NUCLEOTIDE SEQUENCE [LARGE SCALE GENOMIC DNA]</scope>
    <source>
        <strain evidence="5 6">MLST1</strain>
    </source>
</reference>
<keyword evidence="5" id="KW-0645">Protease</keyword>
<dbReference type="SUPFAM" id="SSF52540">
    <property type="entry name" value="P-loop containing nucleoside triphosphate hydrolases"/>
    <property type="match status" value="1"/>
</dbReference>
<keyword evidence="5" id="KW-0378">Hydrolase</keyword>
<dbReference type="SUPFAM" id="SSF54211">
    <property type="entry name" value="Ribosomal protein S5 domain 2-like"/>
    <property type="match status" value="1"/>
</dbReference>
<dbReference type="InterPro" id="IPR027417">
    <property type="entry name" value="P-loop_NTPase"/>
</dbReference>
<dbReference type="EMBL" id="PIPL01000001">
    <property type="protein sequence ID" value="RUO26825.1"/>
    <property type="molecule type" value="Genomic_DNA"/>
</dbReference>
<comment type="caution">
    <text evidence="5">The sequence shown here is derived from an EMBL/GenBank/DDBJ whole genome shotgun (WGS) entry which is preliminary data.</text>
</comment>
<dbReference type="SMART" id="SM00382">
    <property type="entry name" value="AAA"/>
    <property type="match status" value="1"/>
</dbReference>
<dbReference type="InterPro" id="IPR003593">
    <property type="entry name" value="AAA+_ATPase"/>
</dbReference>
<dbReference type="PANTHER" id="PTHR32039:SF7">
    <property type="entry name" value="COMPETENCE PROTEIN COMM"/>
    <property type="match status" value="1"/>
</dbReference>
<dbReference type="InterPro" id="IPR004482">
    <property type="entry name" value="Mg_chelat-rel"/>
</dbReference>